<feature type="non-terminal residue" evidence="7">
    <location>
        <position position="502"/>
    </location>
</feature>
<feature type="compositionally biased region" description="Polar residues" evidence="6">
    <location>
        <begin position="493"/>
        <end position="502"/>
    </location>
</feature>
<dbReference type="GO" id="GO:0016556">
    <property type="term" value="P:mRNA modification"/>
    <property type="evidence" value="ECO:0007669"/>
    <property type="project" value="InterPro"/>
</dbReference>
<dbReference type="OrthoDB" id="3366661at2759"/>
<comment type="subcellular location">
    <subcellularLocation>
        <location evidence="1">Nucleus</location>
    </subcellularLocation>
</comment>
<dbReference type="PANTHER" id="PTHR15217:SF0">
    <property type="entry name" value="PRE-MRNA-SPLICING REGULATOR WTAP"/>
    <property type="match status" value="1"/>
</dbReference>
<dbReference type="Proteomes" id="UP000728185">
    <property type="component" value="Unassembled WGS sequence"/>
</dbReference>
<dbReference type="EMBL" id="LUCM01006345">
    <property type="protein sequence ID" value="KAA0191429.1"/>
    <property type="molecule type" value="Genomic_DNA"/>
</dbReference>
<feature type="compositionally biased region" description="Low complexity" evidence="6">
    <location>
        <begin position="470"/>
        <end position="479"/>
    </location>
</feature>
<dbReference type="GO" id="GO:0005634">
    <property type="term" value="C:nucleus"/>
    <property type="evidence" value="ECO:0007669"/>
    <property type="project" value="UniProtKB-SubCell"/>
</dbReference>
<evidence type="ECO:0000313" key="8">
    <source>
        <dbReference type="Proteomes" id="UP000728185"/>
    </source>
</evidence>
<keyword evidence="8" id="KW-1185">Reference proteome</keyword>
<feature type="compositionally biased region" description="Polar residues" evidence="6">
    <location>
        <begin position="401"/>
        <end position="419"/>
    </location>
</feature>
<keyword evidence="4" id="KW-0508">mRNA splicing</keyword>
<feature type="compositionally biased region" description="Polar residues" evidence="6">
    <location>
        <begin position="429"/>
        <end position="440"/>
    </location>
</feature>
<evidence type="ECO:0000256" key="3">
    <source>
        <dbReference type="ARBA" id="ARBA00022664"/>
    </source>
</evidence>
<reference evidence="7" key="1">
    <citation type="submission" date="2019-05" db="EMBL/GenBank/DDBJ databases">
        <title>Annotation for the trematode Fasciolopsis buski.</title>
        <authorList>
            <person name="Choi Y.-J."/>
        </authorList>
    </citation>
    <scope>NUCLEOTIDE SEQUENCE</scope>
    <source>
        <strain evidence="7">HT</strain>
        <tissue evidence="7">Whole worm</tissue>
    </source>
</reference>
<feature type="compositionally biased region" description="Polar residues" evidence="6">
    <location>
        <begin position="448"/>
        <end position="467"/>
    </location>
</feature>
<comment type="caution">
    <text evidence="7">The sequence shown here is derived from an EMBL/GenBank/DDBJ whole genome shotgun (WGS) entry which is preliminary data.</text>
</comment>
<evidence type="ECO:0000256" key="2">
    <source>
        <dbReference type="ARBA" id="ARBA00010313"/>
    </source>
</evidence>
<keyword evidence="5" id="KW-0539">Nucleus</keyword>
<name>A0A8E0VKW1_9TREM</name>
<comment type="similarity">
    <text evidence="2">Belongs to the fl(2)d family.</text>
</comment>
<gene>
    <name evidence="7" type="ORF">FBUS_07357</name>
</gene>
<dbReference type="AlphaFoldDB" id="A0A8E0VKW1"/>
<organism evidence="7 8">
    <name type="scientific">Fasciolopsis buskii</name>
    <dbReference type="NCBI Taxonomy" id="27845"/>
    <lineage>
        <taxon>Eukaryota</taxon>
        <taxon>Metazoa</taxon>
        <taxon>Spiralia</taxon>
        <taxon>Lophotrochozoa</taxon>
        <taxon>Platyhelminthes</taxon>
        <taxon>Trematoda</taxon>
        <taxon>Digenea</taxon>
        <taxon>Plagiorchiida</taxon>
        <taxon>Echinostomata</taxon>
        <taxon>Echinostomatoidea</taxon>
        <taxon>Fasciolidae</taxon>
        <taxon>Fasciolopsis</taxon>
    </lineage>
</organism>
<evidence type="ECO:0000313" key="7">
    <source>
        <dbReference type="EMBL" id="KAA0191429.1"/>
    </source>
</evidence>
<keyword evidence="3" id="KW-0507">mRNA processing</keyword>
<feature type="compositionally biased region" description="Low complexity" evidence="6">
    <location>
        <begin position="373"/>
        <end position="382"/>
    </location>
</feature>
<evidence type="ECO:0000256" key="1">
    <source>
        <dbReference type="ARBA" id="ARBA00004123"/>
    </source>
</evidence>
<sequence>FVIFVSAEKIHAEARSFGLLESALLSKVEAKEKELKYFLTPRSSGSEPDAPTTSQPVTTMAPIQSTVPAVRHVPTLISGLAKPVDGLLGPANLPHLSQSTGASSGSTLNTSYSNPLTQLGSKSLSTLSGRSVDSWKNLADAQSPLEMDNSTAYSHVPVDAAVSLVLHRLWRAQNNCNALVTSNQTELQSFTFTQNSQNGKLIMMRVRVLEQENDELASVNRTGRAARLETEIALRRGFIQDLKQAHSDLAYLVEEAEAETEVFGSSLLLLQRRLNFAKASAQVLAAEVEQLDPGLPSRVFQEMGWSPFDEAEDRLVDQESDTSIQDIGDGPQVEIGSPAVSDRSASLSTHSEEEQPSSSTPLESPIRLKRTCSRTCSVSSSSGNLSHMRFKRRRSDPESAGRSSLINTVPCSNPHVNSPPSIPVDGPQRTFSSNRGSLTSDNEDSFGRTRSSSPGQSWEQDDSNLSSMALILSSKIISESEGDSSRTRLPMPTNGQISFDST</sequence>
<evidence type="ECO:0000256" key="5">
    <source>
        <dbReference type="ARBA" id="ARBA00023242"/>
    </source>
</evidence>
<protein>
    <submittedName>
        <fullName evidence="7">Uncharacterized protein</fullName>
    </submittedName>
</protein>
<dbReference type="GO" id="GO:0008380">
    <property type="term" value="P:RNA splicing"/>
    <property type="evidence" value="ECO:0007669"/>
    <property type="project" value="UniProtKB-KW"/>
</dbReference>
<evidence type="ECO:0000256" key="4">
    <source>
        <dbReference type="ARBA" id="ARBA00023187"/>
    </source>
</evidence>
<dbReference type="GO" id="GO:0000381">
    <property type="term" value="P:regulation of alternative mRNA splicing, via spliceosome"/>
    <property type="evidence" value="ECO:0007669"/>
    <property type="project" value="InterPro"/>
</dbReference>
<dbReference type="Pfam" id="PF17098">
    <property type="entry name" value="Wtap"/>
    <property type="match status" value="1"/>
</dbReference>
<evidence type="ECO:0000256" key="6">
    <source>
        <dbReference type="SAM" id="MobiDB-lite"/>
    </source>
</evidence>
<accession>A0A8E0VKW1</accession>
<dbReference type="InterPro" id="IPR033757">
    <property type="entry name" value="WTAP"/>
</dbReference>
<dbReference type="GO" id="GO:0006397">
    <property type="term" value="P:mRNA processing"/>
    <property type="evidence" value="ECO:0007669"/>
    <property type="project" value="UniProtKB-KW"/>
</dbReference>
<proteinExistence type="inferred from homology"/>
<feature type="region of interest" description="Disordered" evidence="6">
    <location>
        <begin position="314"/>
        <end position="502"/>
    </location>
</feature>
<dbReference type="PANTHER" id="PTHR15217">
    <property type="entry name" value="WILMS' TUMOR 1-ASSOCIATING PROTEIN"/>
    <property type="match status" value="1"/>
</dbReference>